<evidence type="ECO:0000313" key="2">
    <source>
        <dbReference type="Proteomes" id="UP000003434"/>
    </source>
</evidence>
<proteinExistence type="predicted"/>
<comment type="caution">
    <text evidence="1">The sequence shown here is derived from an EMBL/GenBank/DDBJ whole genome shotgun (WGS) entry which is preliminary data.</text>
</comment>
<sequence length="293" mass="33351">MQNYIRSIGFSMYKKKHEVKELLDKIQRENIASARITVTTEKERLWEIRKDLSESTGLCLYGYLENLGVFVREGFFPYIKDTPHSSTSKCSIERHIDGSTFSGMIDDNRLGMSLIFRLSNCLDYVDNTSKKTTSVSLFCFCVDGKVLLPIKKTLVEIESSKQRSQDRSLLIEAAMHGDENAMDTLTADEALLYSALSDRIQTEDVYSIVDTLFMPYGMENDMYSIVGNILAIKEEENIITNEKLLILQIECSDIEISVAIKKDDLQGEPLIGRRFKGNIWLHGKINKESFPPA</sequence>
<dbReference type="Pfam" id="PF12997">
    <property type="entry name" value="DUF3881"/>
    <property type="match status" value="1"/>
</dbReference>
<protein>
    <submittedName>
        <fullName evidence="1">Uncharacterized protein</fullName>
    </submittedName>
</protein>
<name>E6LK59_9FIRM</name>
<dbReference type="AlphaFoldDB" id="E6LK59"/>
<dbReference type="RefSeq" id="WP_008750115.1">
    <property type="nucleotide sequence ID" value="NZ_GL622296.1"/>
</dbReference>
<organism evidence="1 2">
    <name type="scientific">Lachnoanaerobaculum saburreum DSM 3986</name>
    <dbReference type="NCBI Taxonomy" id="887325"/>
    <lineage>
        <taxon>Bacteria</taxon>
        <taxon>Bacillati</taxon>
        <taxon>Bacillota</taxon>
        <taxon>Clostridia</taxon>
        <taxon>Lachnospirales</taxon>
        <taxon>Lachnospiraceae</taxon>
        <taxon>Lachnoanaerobaculum</taxon>
    </lineage>
</organism>
<dbReference type="Proteomes" id="UP000003434">
    <property type="component" value="Unassembled WGS sequence"/>
</dbReference>
<dbReference type="HOGENOM" id="CLU_958785_0_0_9"/>
<reference evidence="1 2" key="1">
    <citation type="submission" date="2010-12" db="EMBL/GenBank/DDBJ databases">
        <authorList>
            <person name="Muzny D."/>
            <person name="Qin X."/>
            <person name="Deng J."/>
            <person name="Jiang H."/>
            <person name="Liu Y."/>
            <person name="Qu J."/>
            <person name="Song X.-Z."/>
            <person name="Zhang L."/>
            <person name="Thornton R."/>
            <person name="Coyle M."/>
            <person name="Francisco L."/>
            <person name="Jackson L."/>
            <person name="Javaid M."/>
            <person name="Korchina V."/>
            <person name="Kovar C."/>
            <person name="Mata R."/>
            <person name="Mathew T."/>
            <person name="Ngo R."/>
            <person name="Nguyen L."/>
            <person name="Nguyen N."/>
            <person name="Okwuonu G."/>
            <person name="Ongeri F."/>
            <person name="Pham C."/>
            <person name="Simmons D."/>
            <person name="Wilczek-Boney K."/>
            <person name="Hale W."/>
            <person name="Jakkamsetti A."/>
            <person name="Pham P."/>
            <person name="Ruth R."/>
            <person name="San Lucas F."/>
            <person name="Warren J."/>
            <person name="Zhang J."/>
            <person name="Zhao Z."/>
            <person name="Zhou C."/>
            <person name="Zhu D."/>
            <person name="Lee S."/>
            <person name="Bess C."/>
            <person name="Blankenburg K."/>
            <person name="Forbes L."/>
            <person name="Fu Q."/>
            <person name="Gubbala S."/>
            <person name="Hirani K."/>
            <person name="Jayaseelan J.C."/>
            <person name="Lara F."/>
            <person name="Munidasa M."/>
            <person name="Palculict T."/>
            <person name="Patil S."/>
            <person name="Pu L.-L."/>
            <person name="Saada N."/>
            <person name="Tang L."/>
            <person name="Weissenberger G."/>
            <person name="Zhu Y."/>
            <person name="Hemphill L."/>
            <person name="Shang Y."/>
            <person name="Youmans B."/>
            <person name="Ayvaz T."/>
            <person name="Ross M."/>
            <person name="Santibanez J."/>
            <person name="Aqrawi P."/>
            <person name="Gross S."/>
            <person name="Joshi V."/>
            <person name="Fowler G."/>
            <person name="Nazareth L."/>
            <person name="Reid J."/>
            <person name="Worley K."/>
            <person name="Petrosino J."/>
            <person name="Highlander S."/>
            <person name="Gibbs R."/>
        </authorList>
    </citation>
    <scope>NUCLEOTIDE SEQUENCE [LARGE SCALE GENOMIC DNA]</scope>
    <source>
        <strain evidence="1 2">DSM 3986</strain>
    </source>
</reference>
<evidence type="ECO:0000313" key="1">
    <source>
        <dbReference type="EMBL" id="EFU77699.1"/>
    </source>
</evidence>
<gene>
    <name evidence="1" type="ORF">HMPREF0381_0344</name>
</gene>
<accession>E6LK59</accession>
<dbReference type="EMBL" id="AEPW01000008">
    <property type="protein sequence ID" value="EFU77699.1"/>
    <property type="molecule type" value="Genomic_DNA"/>
</dbReference>
<dbReference type="eggNOG" id="ENOG502Z916">
    <property type="taxonomic scope" value="Bacteria"/>
</dbReference>
<dbReference type="InterPro" id="IPR024541">
    <property type="entry name" value="DUF3881"/>
</dbReference>